<dbReference type="AlphaFoldDB" id="A0A2N3PNY9"/>
<dbReference type="PANTHER" id="PTHR43293:SF3">
    <property type="entry name" value="CHOLESTEROL RING-CLEAVING HYDROLASE IPDB SUBUNIT"/>
    <property type="match status" value="1"/>
</dbReference>
<proteinExistence type="predicted"/>
<dbReference type="Proteomes" id="UP000233293">
    <property type="component" value="Unassembled WGS sequence"/>
</dbReference>
<accession>A0A2N3PNY9</accession>
<name>A0A2N3PNY9_9PROT</name>
<gene>
    <name evidence="1" type="ORF">CWS72_23110</name>
</gene>
<keyword evidence="2" id="KW-1185">Reference proteome</keyword>
<sequence length="240" mass="25455">MRERDVTKSAFLAAVLARCIAGSGSVAVGSNSPIPAAAALLAEHKAAGRLTVFILGSPRHNPFTDGGREMFDFAAQGRLDSFFLGGGEIDGTGDINLLRTGDHRFPGCYGAPYLMALVPNIVLFREEHSRRVLVPRVDFVSARGSGPEGAYRTGGPKSLVTGRAVFRFTDGGFTLVSCHPGETVETIRAETGFDFAVAADPRPTEGPTDEDLQLLQGPIASALAPLYPRFTARLLRGSHA</sequence>
<dbReference type="SUPFAM" id="SSF100950">
    <property type="entry name" value="NagB/RpiA/CoA transferase-like"/>
    <property type="match status" value="1"/>
</dbReference>
<dbReference type="Gene3D" id="3.40.1080.10">
    <property type="entry name" value="Glutaconate Coenzyme A-transferase"/>
    <property type="match status" value="1"/>
</dbReference>
<dbReference type="EMBL" id="PIUM01000037">
    <property type="protein sequence ID" value="PKU22129.1"/>
    <property type="molecule type" value="Genomic_DNA"/>
</dbReference>
<evidence type="ECO:0000313" key="2">
    <source>
        <dbReference type="Proteomes" id="UP000233293"/>
    </source>
</evidence>
<dbReference type="SMART" id="SM00882">
    <property type="entry name" value="CoA_trans"/>
    <property type="match status" value="1"/>
</dbReference>
<dbReference type="InterPro" id="IPR037171">
    <property type="entry name" value="NagB/RpiA_transferase-like"/>
</dbReference>
<evidence type="ECO:0000313" key="1">
    <source>
        <dbReference type="EMBL" id="PKU22129.1"/>
    </source>
</evidence>
<dbReference type="Pfam" id="PF01144">
    <property type="entry name" value="CoA_trans"/>
    <property type="match status" value="1"/>
</dbReference>
<comment type="caution">
    <text evidence="1">The sequence shown here is derived from an EMBL/GenBank/DDBJ whole genome shotgun (WGS) entry which is preliminary data.</text>
</comment>
<reference evidence="2" key="1">
    <citation type="submission" date="2017-12" db="EMBL/GenBank/DDBJ databases">
        <title>Draft genome sequence of Telmatospirillum siberiense 26-4b1T, an acidotolerant peatland alphaproteobacterium potentially involved in sulfur cycling.</title>
        <authorList>
            <person name="Hausmann B."/>
            <person name="Pjevac P."/>
            <person name="Schreck K."/>
            <person name="Herbold C.W."/>
            <person name="Daims H."/>
            <person name="Wagner M."/>
            <person name="Pester M."/>
            <person name="Loy A."/>
        </authorList>
    </citation>
    <scope>NUCLEOTIDE SEQUENCE [LARGE SCALE GENOMIC DNA]</scope>
    <source>
        <strain evidence="2">26-4b1</strain>
    </source>
</reference>
<dbReference type="OrthoDB" id="9813111at2"/>
<dbReference type="GO" id="GO:0008410">
    <property type="term" value="F:CoA-transferase activity"/>
    <property type="evidence" value="ECO:0007669"/>
    <property type="project" value="InterPro"/>
</dbReference>
<dbReference type="InterPro" id="IPR004165">
    <property type="entry name" value="CoA_trans_fam_I"/>
</dbReference>
<organism evidence="1 2">
    <name type="scientific">Telmatospirillum siberiense</name>
    <dbReference type="NCBI Taxonomy" id="382514"/>
    <lineage>
        <taxon>Bacteria</taxon>
        <taxon>Pseudomonadati</taxon>
        <taxon>Pseudomonadota</taxon>
        <taxon>Alphaproteobacteria</taxon>
        <taxon>Rhodospirillales</taxon>
        <taxon>Rhodospirillaceae</taxon>
        <taxon>Telmatospirillum</taxon>
    </lineage>
</organism>
<dbReference type="PANTHER" id="PTHR43293">
    <property type="entry name" value="ACETATE COA-TRANSFERASE YDIF"/>
    <property type="match status" value="1"/>
</dbReference>
<protein>
    <submittedName>
        <fullName evidence="1">CoA synthetase</fullName>
    </submittedName>
</protein>